<sequence length="214" mass="24261">MGRKRRLIATQSTLITLSKSEEEDDVEWVLLKLKAQSSVEGAGQFHYRMGRETDLYELMIDYTQRIGVPLNSVRFLFDSSPIDPTHSADSLELEDGDSIDAIQRKKLADAEVSEIPLISLPRDENEISITLAVGDHGATFDRMLFYIIGRKTPLGNLFLDYWNRTFQVSEFTCFFNLRVGFRRIKPKSTADGLKMKDGDIICAAPSNEMSLLMN</sequence>
<feature type="domain" description="Ubiquitin-like" evidence="1">
    <location>
        <begin position="29"/>
        <end position="108"/>
    </location>
</feature>
<name>A0A9W7LWG9_HIBTR</name>
<dbReference type="PANTHER" id="PTHR10562">
    <property type="entry name" value="SMALL UBIQUITIN-RELATED MODIFIER"/>
    <property type="match status" value="1"/>
</dbReference>
<organism evidence="2 3">
    <name type="scientific">Hibiscus trionum</name>
    <name type="common">Flower of an hour</name>
    <dbReference type="NCBI Taxonomy" id="183268"/>
    <lineage>
        <taxon>Eukaryota</taxon>
        <taxon>Viridiplantae</taxon>
        <taxon>Streptophyta</taxon>
        <taxon>Embryophyta</taxon>
        <taxon>Tracheophyta</taxon>
        <taxon>Spermatophyta</taxon>
        <taxon>Magnoliopsida</taxon>
        <taxon>eudicotyledons</taxon>
        <taxon>Gunneridae</taxon>
        <taxon>Pentapetalae</taxon>
        <taxon>rosids</taxon>
        <taxon>malvids</taxon>
        <taxon>Malvales</taxon>
        <taxon>Malvaceae</taxon>
        <taxon>Malvoideae</taxon>
        <taxon>Hibiscus</taxon>
    </lineage>
</organism>
<dbReference type="InterPro" id="IPR022617">
    <property type="entry name" value="Rad60/SUMO-like_dom"/>
</dbReference>
<dbReference type="InterPro" id="IPR029071">
    <property type="entry name" value="Ubiquitin-like_domsf"/>
</dbReference>
<evidence type="ECO:0000259" key="1">
    <source>
        <dbReference type="PROSITE" id="PS50053"/>
    </source>
</evidence>
<dbReference type="OrthoDB" id="442921at2759"/>
<dbReference type="Proteomes" id="UP001165190">
    <property type="component" value="Unassembled WGS sequence"/>
</dbReference>
<reference evidence="2" key="1">
    <citation type="submission" date="2023-05" db="EMBL/GenBank/DDBJ databases">
        <title>Genome and transcriptome analyses reveal genes involved in the formation of fine ridges on petal epidermal cells in Hibiscus trionum.</title>
        <authorList>
            <person name="Koshimizu S."/>
            <person name="Masuda S."/>
            <person name="Ishii T."/>
            <person name="Shirasu K."/>
            <person name="Hoshino A."/>
            <person name="Arita M."/>
        </authorList>
    </citation>
    <scope>NUCLEOTIDE SEQUENCE</scope>
    <source>
        <strain evidence="2">Hamamatsu line</strain>
    </source>
</reference>
<dbReference type="AlphaFoldDB" id="A0A9W7LWG9"/>
<dbReference type="EMBL" id="BSYR01000017">
    <property type="protein sequence ID" value="GMI80342.1"/>
    <property type="molecule type" value="Genomic_DNA"/>
</dbReference>
<comment type="caution">
    <text evidence="2">The sequence shown here is derived from an EMBL/GenBank/DDBJ whole genome shotgun (WGS) entry which is preliminary data.</text>
</comment>
<dbReference type="PROSITE" id="PS50053">
    <property type="entry name" value="UBIQUITIN_2"/>
    <property type="match status" value="1"/>
</dbReference>
<dbReference type="SUPFAM" id="SSF54236">
    <property type="entry name" value="Ubiquitin-like"/>
    <property type="match status" value="1"/>
</dbReference>
<dbReference type="Pfam" id="PF11976">
    <property type="entry name" value="Rad60-SLD"/>
    <property type="match status" value="1"/>
</dbReference>
<dbReference type="InterPro" id="IPR000626">
    <property type="entry name" value="Ubiquitin-like_dom"/>
</dbReference>
<dbReference type="Gene3D" id="3.10.20.90">
    <property type="entry name" value="Phosphatidylinositol 3-kinase Catalytic Subunit, Chain A, domain 1"/>
    <property type="match status" value="2"/>
</dbReference>
<evidence type="ECO:0000313" key="3">
    <source>
        <dbReference type="Proteomes" id="UP001165190"/>
    </source>
</evidence>
<accession>A0A9W7LWG9</accession>
<gene>
    <name evidence="2" type="ORF">HRI_001703500</name>
</gene>
<keyword evidence="3" id="KW-1185">Reference proteome</keyword>
<evidence type="ECO:0000313" key="2">
    <source>
        <dbReference type="EMBL" id="GMI80342.1"/>
    </source>
</evidence>
<proteinExistence type="predicted"/>
<protein>
    <recommendedName>
        <fullName evidence="1">Ubiquitin-like domain-containing protein</fullName>
    </recommendedName>
</protein>